<evidence type="ECO:0000256" key="1">
    <source>
        <dbReference type="SAM" id="MobiDB-lite"/>
    </source>
</evidence>
<feature type="compositionally biased region" description="Basic and acidic residues" evidence="1">
    <location>
        <begin position="596"/>
        <end position="610"/>
    </location>
</feature>
<keyword evidence="2" id="KW-0812">Transmembrane</keyword>
<dbReference type="EMBL" id="RYZI01000021">
    <property type="protein sequence ID" value="RWA13689.1"/>
    <property type="molecule type" value="Genomic_DNA"/>
</dbReference>
<feature type="compositionally biased region" description="Polar residues" evidence="1">
    <location>
        <begin position="559"/>
        <end position="577"/>
    </location>
</feature>
<name>A0A439DH42_9PEZI</name>
<feature type="region of interest" description="Disordered" evidence="1">
    <location>
        <begin position="378"/>
        <end position="431"/>
    </location>
</feature>
<feature type="region of interest" description="Disordered" evidence="1">
    <location>
        <begin position="67"/>
        <end position="110"/>
    </location>
</feature>
<dbReference type="STRING" id="363999.A0A439DH42"/>
<feature type="region of interest" description="Disordered" evidence="1">
    <location>
        <begin position="741"/>
        <end position="790"/>
    </location>
</feature>
<feature type="compositionally biased region" description="Basic and acidic residues" evidence="1">
    <location>
        <begin position="67"/>
        <end position="76"/>
    </location>
</feature>
<comment type="caution">
    <text evidence="3">The sequence shown here is derived from an EMBL/GenBank/DDBJ whole genome shotgun (WGS) entry which is preliminary data.</text>
</comment>
<evidence type="ECO:0000256" key="2">
    <source>
        <dbReference type="SAM" id="Phobius"/>
    </source>
</evidence>
<feature type="region of interest" description="Disordered" evidence="1">
    <location>
        <begin position="559"/>
        <end position="626"/>
    </location>
</feature>
<feature type="compositionally biased region" description="Polar residues" evidence="1">
    <location>
        <begin position="205"/>
        <end position="217"/>
    </location>
</feature>
<evidence type="ECO:0000313" key="3">
    <source>
        <dbReference type="EMBL" id="RWA13689.1"/>
    </source>
</evidence>
<feature type="transmembrane region" description="Helical" evidence="2">
    <location>
        <begin position="839"/>
        <end position="862"/>
    </location>
</feature>
<reference evidence="3 4" key="1">
    <citation type="submission" date="2018-12" db="EMBL/GenBank/DDBJ databases">
        <title>Draft genome sequence of Xylaria grammica IHI A82.</title>
        <authorList>
            <person name="Buettner E."/>
            <person name="Kellner H."/>
        </authorList>
    </citation>
    <scope>NUCLEOTIDE SEQUENCE [LARGE SCALE GENOMIC DNA]</scope>
    <source>
        <strain evidence="3 4">IHI A82</strain>
    </source>
</reference>
<organism evidence="3 4">
    <name type="scientific">Xylaria grammica</name>
    <dbReference type="NCBI Taxonomy" id="363999"/>
    <lineage>
        <taxon>Eukaryota</taxon>
        <taxon>Fungi</taxon>
        <taxon>Dikarya</taxon>
        <taxon>Ascomycota</taxon>
        <taxon>Pezizomycotina</taxon>
        <taxon>Sordariomycetes</taxon>
        <taxon>Xylariomycetidae</taxon>
        <taxon>Xylariales</taxon>
        <taxon>Xylariaceae</taxon>
        <taxon>Xylaria</taxon>
    </lineage>
</organism>
<feature type="compositionally biased region" description="Basic and acidic residues" evidence="1">
    <location>
        <begin position="1"/>
        <end position="10"/>
    </location>
</feature>
<feature type="region of interest" description="Disordered" evidence="1">
    <location>
        <begin position="681"/>
        <end position="723"/>
    </location>
</feature>
<feature type="region of interest" description="Disordered" evidence="1">
    <location>
        <begin position="175"/>
        <end position="217"/>
    </location>
</feature>
<feature type="compositionally biased region" description="Polar residues" evidence="1">
    <location>
        <begin position="612"/>
        <end position="626"/>
    </location>
</feature>
<keyword evidence="4" id="KW-1185">Reference proteome</keyword>
<accession>A0A439DH42</accession>
<dbReference type="Proteomes" id="UP000286045">
    <property type="component" value="Unassembled WGS sequence"/>
</dbReference>
<gene>
    <name evidence="3" type="ORF">EKO27_g1412</name>
</gene>
<sequence length="911" mass="101209">MTRGKGRADGDYFPFTLEAPPVTLPLPQPELKSKPSASKPVRSLTPRGQRFSKLSDAYLNITSRVGSHDTIHKDLDQSQSSSAGSTLSPVASPRLVKSQDDLQTPGSASAMRGCMKKNRYASVDSIELLGGASPRMGCRDNHPRLSLSEQTENELLDLDSEPHSTTASTIGGILAQYDGCTSNPKTEYDESQEPPHGSLPDAPPTNMQAVSSVRQSMYDSPVLDSSITDSQHLLDAEAQAHELEEARRALVPLPLKITQPRRDVEISQEQHYDAFNDKGAFKIHGEESHVYNPFVNREDESYKTYLQPPMERDISRNLRRLSGYNGRGTGTSYSLNIHEDSAIRQAQPQRKVFGKSSLPTVGTAEKPLRHIKVVIGREPEVRKNSQDDNGSQTDIEDGDWVTEGTSDAGFGFTTSPLPGRPLTGPFKKTGSSLADYSDDGYEDMVDRFGSHERIIQTPTGDEQYEPYNVRRSKESKFAVFLPRRHIDALPEGVDRRWGNTKEQGPSQFRPQILRKDITPVREIGGKRMETSGRLVFDFDQNAPPRYEFRDSISEYEPATASTKADYGTQNYGTNESLPSPAPDFTEKKNHPCPTDARFDQSADFEADRNPSGKFSHQNQACQTPLRGQNTGFDIYEADRQKQLEEIDTRQFASASSYYDPPSANSVRSKFNFELLPLSLAQQKNKKQRDSGETNETESAAARLKRKRSIRSIDPETSPLEPPAKAFFTSPDLSLNFLPTDWQTGNPGPEDTPTPFAMGRSNRTTSGQSHIYRKVSSSGGGDNSSSFDTPSTAGRVGYGRWEYLDYAGNRYRCKPRPGLVAPDDYVSDRANSARQSFFCLLATLSVLPFVGVLVLSGAFSEAFKWATRGEVNRLTARQRRFIKWMLLIECILYSGGVVTVVVYFAVKSKTQN</sequence>
<feature type="region of interest" description="Disordered" evidence="1">
    <location>
        <begin position="1"/>
        <end position="49"/>
    </location>
</feature>
<keyword evidence="2" id="KW-0472">Membrane</keyword>
<feature type="compositionally biased region" description="Low complexity" evidence="1">
    <location>
        <begin position="78"/>
        <end position="88"/>
    </location>
</feature>
<keyword evidence="2" id="KW-1133">Transmembrane helix</keyword>
<feature type="transmembrane region" description="Helical" evidence="2">
    <location>
        <begin position="883"/>
        <end position="905"/>
    </location>
</feature>
<dbReference type="AlphaFoldDB" id="A0A439DH42"/>
<proteinExistence type="predicted"/>
<protein>
    <submittedName>
        <fullName evidence="3">Uncharacterized protein</fullName>
    </submittedName>
</protein>
<evidence type="ECO:0000313" key="4">
    <source>
        <dbReference type="Proteomes" id="UP000286045"/>
    </source>
</evidence>